<dbReference type="PROSITE" id="PS01278">
    <property type="entry name" value="MTTASE_RADICAL"/>
    <property type="match status" value="1"/>
</dbReference>
<keyword evidence="9" id="KW-0411">Iron-sulfur</keyword>
<dbReference type="InterPro" id="IPR023404">
    <property type="entry name" value="rSAM_horseshoe"/>
</dbReference>
<dbReference type="GO" id="GO:0046872">
    <property type="term" value="F:metal ion binding"/>
    <property type="evidence" value="ECO:0007669"/>
    <property type="project" value="UniProtKB-KW"/>
</dbReference>
<comment type="caution">
    <text evidence="15">The sequence shown here is derived from an EMBL/GenBank/DDBJ whole genome shotgun (WGS) entry which is preliminary data.</text>
</comment>
<dbReference type="SUPFAM" id="SSF102114">
    <property type="entry name" value="Radical SAM enzymes"/>
    <property type="match status" value="1"/>
</dbReference>
<dbReference type="AlphaFoldDB" id="A0A523ZFX8"/>
<dbReference type="Gene3D" id="3.40.50.12160">
    <property type="entry name" value="Methylthiotransferase, N-terminal domain"/>
    <property type="match status" value="1"/>
</dbReference>
<keyword evidence="4" id="KW-0004">4Fe-4S</keyword>
<dbReference type="NCBIfam" id="TIGR01579">
    <property type="entry name" value="MiaB-like-C"/>
    <property type="match status" value="1"/>
</dbReference>
<evidence type="ECO:0000256" key="5">
    <source>
        <dbReference type="ARBA" id="ARBA00022679"/>
    </source>
</evidence>
<keyword evidence="8" id="KW-0408">Iron</keyword>
<feature type="domain" description="Radical SAM core" evidence="14">
    <location>
        <begin position="125"/>
        <end position="356"/>
    </location>
</feature>
<dbReference type="PROSITE" id="PS51918">
    <property type="entry name" value="RADICAL_SAM"/>
    <property type="match status" value="1"/>
</dbReference>
<keyword evidence="7" id="KW-0479">Metal-binding</keyword>
<gene>
    <name evidence="15" type="primary">mtaB</name>
    <name evidence="15" type="ORF">E3I16_01940</name>
</gene>
<evidence type="ECO:0000256" key="7">
    <source>
        <dbReference type="ARBA" id="ARBA00022723"/>
    </source>
</evidence>
<dbReference type="Gene3D" id="3.80.30.20">
    <property type="entry name" value="tm_1862 like domain"/>
    <property type="match status" value="1"/>
</dbReference>
<evidence type="ECO:0000256" key="11">
    <source>
        <dbReference type="ARBA" id="ARBA00051661"/>
    </source>
</evidence>
<dbReference type="FunFam" id="3.80.30.20:FF:000001">
    <property type="entry name" value="tRNA-2-methylthio-N(6)-dimethylallyladenosine synthase 2"/>
    <property type="match status" value="1"/>
</dbReference>
<evidence type="ECO:0000259" key="14">
    <source>
        <dbReference type="PROSITE" id="PS51918"/>
    </source>
</evidence>
<dbReference type="SMART" id="SM00729">
    <property type="entry name" value="Elp3"/>
    <property type="match status" value="1"/>
</dbReference>
<dbReference type="PROSITE" id="PS50926">
    <property type="entry name" value="TRAM"/>
    <property type="match status" value="1"/>
</dbReference>
<dbReference type="SFLD" id="SFLDG01061">
    <property type="entry name" value="methylthiotransferase"/>
    <property type="match status" value="1"/>
</dbReference>
<evidence type="ECO:0000256" key="9">
    <source>
        <dbReference type="ARBA" id="ARBA00023014"/>
    </source>
</evidence>
<name>A0A523ZFX8_UNCAE</name>
<comment type="catalytic activity">
    <reaction evidence="11">
        <text>N(6)-L-threonylcarbamoyladenosine(37) in tRNA + (sulfur carrier)-SH + AH2 + 2 S-adenosyl-L-methionine = 2-methylsulfanyl-N(6)-L-threonylcarbamoyladenosine(37) in tRNA + (sulfur carrier)-H + 5'-deoxyadenosine + L-methionine + A + S-adenosyl-L-homocysteine + 2 H(+)</text>
        <dbReference type="Rhea" id="RHEA:37075"/>
        <dbReference type="Rhea" id="RHEA-COMP:10163"/>
        <dbReference type="Rhea" id="RHEA-COMP:11092"/>
        <dbReference type="Rhea" id="RHEA-COMP:14737"/>
        <dbReference type="Rhea" id="RHEA-COMP:14739"/>
        <dbReference type="ChEBI" id="CHEBI:13193"/>
        <dbReference type="ChEBI" id="CHEBI:15378"/>
        <dbReference type="ChEBI" id="CHEBI:17319"/>
        <dbReference type="ChEBI" id="CHEBI:17499"/>
        <dbReference type="ChEBI" id="CHEBI:29917"/>
        <dbReference type="ChEBI" id="CHEBI:57844"/>
        <dbReference type="ChEBI" id="CHEBI:57856"/>
        <dbReference type="ChEBI" id="CHEBI:59789"/>
        <dbReference type="ChEBI" id="CHEBI:64428"/>
        <dbReference type="ChEBI" id="CHEBI:74418"/>
        <dbReference type="ChEBI" id="CHEBI:74420"/>
        <dbReference type="EC" id="2.8.4.5"/>
    </reaction>
</comment>
<dbReference type="InterPro" id="IPR006638">
    <property type="entry name" value="Elp3/MiaA/NifB-like_rSAM"/>
</dbReference>
<evidence type="ECO:0000256" key="4">
    <source>
        <dbReference type="ARBA" id="ARBA00022485"/>
    </source>
</evidence>
<evidence type="ECO:0000313" key="16">
    <source>
        <dbReference type="Proteomes" id="UP000316674"/>
    </source>
</evidence>
<dbReference type="InterPro" id="IPR038135">
    <property type="entry name" value="Methylthiotransferase_N_sf"/>
</dbReference>
<dbReference type="EC" id="2.8.4.5" evidence="3"/>
<feature type="domain" description="MTTase N-terminal" evidence="13">
    <location>
        <begin position="2"/>
        <end position="113"/>
    </location>
</feature>
<evidence type="ECO:0000313" key="15">
    <source>
        <dbReference type="EMBL" id="TEU02645.1"/>
    </source>
</evidence>
<dbReference type="SFLD" id="SFLDS00029">
    <property type="entry name" value="Radical_SAM"/>
    <property type="match status" value="1"/>
</dbReference>
<comment type="function">
    <text evidence="2">Catalyzes the methylthiolation of N6-threonylcarbamoyladenosine (t(6)A), leading to the formation of 2-methylthio-N6-threonylcarbamoyladenosine (ms(2)t(6)A) at position 37 in tRNAs that read codons beginning with adenine.</text>
</comment>
<evidence type="ECO:0000259" key="13">
    <source>
        <dbReference type="PROSITE" id="PS51449"/>
    </source>
</evidence>
<dbReference type="PANTHER" id="PTHR11918">
    <property type="entry name" value="RADICAL SAM PROTEINS"/>
    <property type="match status" value="1"/>
</dbReference>
<keyword evidence="6" id="KW-0949">S-adenosyl-L-methionine</keyword>
<dbReference type="InterPro" id="IPR002792">
    <property type="entry name" value="TRAM_dom"/>
</dbReference>
<dbReference type="NCBIfam" id="TIGR00089">
    <property type="entry name" value="MiaB/RimO family radical SAM methylthiotransferase"/>
    <property type="match status" value="1"/>
</dbReference>
<feature type="domain" description="TRAM" evidence="12">
    <location>
        <begin position="359"/>
        <end position="422"/>
    </location>
</feature>
<proteinExistence type="predicted"/>
<dbReference type="CDD" id="cd01335">
    <property type="entry name" value="Radical_SAM"/>
    <property type="match status" value="1"/>
</dbReference>
<evidence type="ECO:0000256" key="3">
    <source>
        <dbReference type="ARBA" id="ARBA00013273"/>
    </source>
</evidence>
<dbReference type="Proteomes" id="UP000316674">
    <property type="component" value="Unassembled WGS sequence"/>
</dbReference>
<sequence>MNKVALATLGCKVNQYETELIREQLEKSGFNPVSFGEKAGLYIINTCSVTEKAAQKSIELIKKARNRSSLLVVTGCYAEAEKDRLKKMFPWIDLVVENKEKSNIGNIINGNGKNHQEKETYIGNFNAHNRAFVKVEDGCNQFCTYCIIPYVRGKEIRSRSLSEVLREMENLAEQGFKEIVLTGINLGLYGTDLNPQVKLVNLLKKAECLEEKIRIRLSSLEPHLLSVELIDFMAQSSWICPHLHLPLQSGDAEILKRMGRRYTLEEYRRLLRKVREKIPSVAITSDVMVGFPGEEESNFSNTYRFLQEMKFSRLHIFRFSPRKGTRAYSIKPRIEEKVKKERSKLLRDLGNKLSQDFASQFLGKTLTVLAEDQPDTESGLLFGYTENYIPVLFKGKEELKNKLIRIRLTEIKEGKVLGKVEELLQ</sequence>
<evidence type="ECO:0000256" key="6">
    <source>
        <dbReference type="ARBA" id="ARBA00022691"/>
    </source>
</evidence>
<dbReference type="InterPro" id="IPR020612">
    <property type="entry name" value="Methylthiotransferase_CS"/>
</dbReference>
<dbReference type="InterPro" id="IPR058240">
    <property type="entry name" value="rSAM_sf"/>
</dbReference>
<dbReference type="InterPro" id="IPR007197">
    <property type="entry name" value="rSAM"/>
</dbReference>
<keyword evidence="5 15" id="KW-0808">Transferase</keyword>
<dbReference type="EMBL" id="SOHY01000123">
    <property type="protein sequence ID" value="TEU02645.1"/>
    <property type="molecule type" value="Genomic_DNA"/>
</dbReference>
<dbReference type="Pfam" id="PF00919">
    <property type="entry name" value="UPF0004"/>
    <property type="match status" value="1"/>
</dbReference>
<dbReference type="InterPro" id="IPR005839">
    <property type="entry name" value="Methylthiotransferase"/>
</dbReference>
<dbReference type="SFLD" id="SFLDG01082">
    <property type="entry name" value="B12-binding_domain_containing"/>
    <property type="match status" value="1"/>
</dbReference>
<reference evidence="15 16" key="1">
    <citation type="submission" date="2019-03" db="EMBL/GenBank/DDBJ databases">
        <title>Metabolic potential of uncultured bacteria and archaea associated with petroleum seepage in deep-sea sediments.</title>
        <authorList>
            <person name="Dong X."/>
            <person name="Hubert C."/>
        </authorList>
    </citation>
    <scope>NUCLEOTIDE SEQUENCE [LARGE SCALE GENOMIC DNA]</scope>
    <source>
        <strain evidence="15">E26_bin6</strain>
    </source>
</reference>
<evidence type="ECO:0000256" key="1">
    <source>
        <dbReference type="ARBA" id="ARBA00001966"/>
    </source>
</evidence>
<dbReference type="GO" id="GO:0035598">
    <property type="term" value="F:tRNA (N(6)-L-threonylcarbamoyladenosine(37)-C(2))-methylthiotransferase activity"/>
    <property type="evidence" value="ECO:0007669"/>
    <property type="project" value="UniProtKB-EC"/>
</dbReference>
<dbReference type="PROSITE" id="PS51449">
    <property type="entry name" value="MTTASE_N"/>
    <property type="match status" value="1"/>
</dbReference>
<evidence type="ECO:0000259" key="12">
    <source>
        <dbReference type="PROSITE" id="PS50926"/>
    </source>
</evidence>
<dbReference type="Pfam" id="PF04055">
    <property type="entry name" value="Radical_SAM"/>
    <property type="match status" value="1"/>
</dbReference>
<organism evidence="15 16">
    <name type="scientific">Aerophobetes bacterium</name>
    <dbReference type="NCBI Taxonomy" id="2030807"/>
    <lineage>
        <taxon>Bacteria</taxon>
        <taxon>Candidatus Aerophobota</taxon>
    </lineage>
</organism>
<protein>
    <recommendedName>
        <fullName evidence="3">tRNA (N(6)-L-threonylcarbamoyladenosine(37)-C(2))-methylthiotransferase</fullName>
        <ecNumber evidence="3">2.8.4.5</ecNumber>
    </recommendedName>
    <alternativeName>
        <fullName evidence="10">tRNA-t(6)A37 methylthiotransferase</fullName>
    </alternativeName>
</protein>
<evidence type="ECO:0000256" key="8">
    <source>
        <dbReference type="ARBA" id="ARBA00023004"/>
    </source>
</evidence>
<dbReference type="InterPro" id="IPR013848">
    <property type="entry name" value="Methylthiotransferase_N"/>
</dbReference>
<evidence type="ECO:0000256" key="10">
    <source>
        <dbReference type="ARBA" id="ARBA00031213"/>
    </source>
</evidence>
<dbReference type="InterPro" id="IPR006467">
    <property type="entry name" value="MiaB-like_bact"/>
</dbReference>
<accession>A0A523ZFX8</accession>
<dbReference type="GO" id="GO:0051539">
    <property type="term" value="F:4 iron, 4 sulfur cluster binding"/>
    <property type="evidence" value="ECO:0007669"/>
    <property type="project" value="UniProtKB-KW"/>
</dbReference>
<comment type="cofactor">
    <cofactor evidence="1">
        <name>[4Fe-4S] cluster</name>
        <dbReference type="ChEBI" id="CHEBI:49883"/>
    </cofactor>
</comment>
<evidence type="ECO:0000256" key="2">
    <source>
        <dbReference type="ARBA" id="ARBA00002399"/>
    </source>
</evidence>
<dbReference type="PANTHER" id="PTHR11918:SF45">
    <property type="entry name" value="THREONYLCARBAMOYLADENOSINE TRNA METHYLTHIOTRANSFERASE"/>
    <property type="match status" value="1"/>
</dbReference>